<reference evidence="3" key="1">
    <citation type="journal article" date="2023" name="Nat. Commun.">
        <title>Diploid and tetraploid genomes of Acorus and the evolution of monocots.</title>
        <authorList>
            <person name="Ma L."/>
            <person name="Liu K.W."/>
            <person name="Li Z."/>
            <person name="Hsiao Y.Y."/>
            <person name="Qi Y."/>
            <person name="Fu T."/>
            <person name="Tang G.D."/>
            <person name="Zhang D."/>
            <person name="Sun W.H."/>
            <person name="Liu D.K."/>
            <person name="Li Y."/>
            <person name="Chen G.Z."/>
            <person name="Liu X.D."/>
            <person name="Liao X.Y."/>
            <person name="Jiang Y.T."/>
            <person name="Yu X."/>
            <person name="Hao Y."/>
            <person name="Huang J."/>
            <person name="Zhao X.W."/>
            <person name="Ke S."/>
            <person name="Chen Y.Y."/>
            <person name="Wu W.L."/>
            <person name="Hsu J.L."/>
            <person name="Lin Y.F."/>
            <person name="Huang M.D."/>
            <person name="Li C.Y."/>
            <person name="Huang L."/>
            <person name="Wang Z.W."/>
            <person name="Zhao X."/>
            <person name="Zhong W.Y."/>
            <person name="Peng D.H."/>
            <person name="Ahmad S."/>
            <person name="Lan S."/>
            <person name="Zhang J.S."/>
            <person name="Tsai W.C."/>
            <person name="Van de Peer Y."/>
            <person name="Liu Z.J."/>
        </authorList>
    </citation>
    <scope>NUCLEOTIDE SEQUENCE</scope>
    <source>
        <strain evidence="3">CP</strain>
    </source>
</reference>
<gene>
    <name evidence="3" type="ORF">QJS10_CPB12g01242</name>
</gene>
<evidence type="ECO:0000256" key="2">
    <source>
        <dbReference type="SAM" id="Phobius"/>
    </source>
</evidence>
<keyword evidence="2" id="KW-1133">Transmembrane helix</keyword>
<dbReference type="AlphaFoldDB" id="A0AAV9DKC6"/>
<protein>
    <submittedName>
        <fullName evidence="3">Uncharacterized protein</fullName>
    </submittedName>
</protein>
<dbReference type="EMBL" id="JAUJYO010000012">
    <property type="protein sequence ID" value="KAK1302106.1"/>
    <property type="molecule type" value="Genomic_DNA"/>
</dbReference>
<reference evidence="3" key="2">
    <citation type="submission" date="2023-06" db="EMBL/GenBank/DDBJ databases">
        <authorList>
            <person name="Ma L."/>
            <person name="Liu K.-W."/>
            <person name="Li Z."/>
            <person name="Hsiao Y.-Y."/>
            <person name="Qi Y."/>
            <person name="Fu T."/>
            <person name="Tang G."/>
            <person name="Zhang D."/>
            <person name="Sun W.-H."/>
            <person name="Liu D.-K."/>
            <person name="Li Y."/>
            <person name="Chen G.-Z."/>
            <person name="Liu X.-D."/>
            <person name="Liao X.-Y."/>
            <person name="Jiang Y.-T."/>
            <person name="Yu X."/>
            <person name="Hao Y."/>
            <person name="Huang J."/>
            <person name="Zhao X.-W."/>
            <person name="Ke S."/>
            <person name="Chen Y.-Y."/>
            <person name="Wu W.-L."/>
            <person name="Hsu J.-L."/>
            <person name="Lin Y.-F."/>
            <person name="Huang M.-D."/>
            <person name="Li C.-Y."/>
            <person name="Huang L."/>
            <person name="Wang Z.-W."/>
            <person name="Zhao X."/>
            <person name="Zhong W.-Y."/>
            <person name="Peng D.-H."/>
            <person name="Ahmad S."/>
            <person name="Lan S."/>
            <person name="Zhang J.-S."/>
            <person name="Tsai W.-C."/>
            <person name="Van De Peer Y."/>
            <person name="Liu Z.-J."/>
        </authorList>
    </citation>
    <scope>NUCLEOTIDE SEQUENCE</scope>
    <source>
        <strain evidence="3">CP</strain>
        <tissue evidence="3">Leaves</tissue>
    </source>
</reference>
<feature type="compositionally biased region" description="Pro residues" evidence="1">
    <location>
        <begin position="25"/>
        <end position="64"/>
    </location>
</feature>
<comment type="caution">
    <text evidence="3">The sequence shown here is derived from an EMBL/GenBank/DDBJ whole genome shotgun (WGS) entry which is preliminary data.</text>
</comment>
<keyword evidence="2" id="KW-0472">Membrane</keyword>
<keyword evidence="4" id="KW-1185">Reference proteome</keyword>
<keyword evidence="2" id="KW-0812">Transmembrane</keyword>
<name>A0AAV9DKC6_ACOCL</name>
<feature type="transmembrane region" description="Helical" evidence="2">
    <location>
        <begin position="74"/>
        <end position="94"/>
    </location>
</feature>
<evidence type="ECO:0000256" key="1">
    <source>
        <dbReference type="SAM" id="MobiDB-lite"/>
    </source>
</evidence>
<organism evidence="3 4">
    <name type="scientific">Acorus calamus</name>
    <name type="common">Sweet flag</name>
    <dbReference type="NCBI Taxonomy" id="4465"/>
    <lineage>
        <taxon>Eukaryota</taxon>
        <taxon>Viridiplantae</taxon>
        <taxon>Streptophyta</taxon>
        <taxon>Embryophyta</taxon>
        <taxon>Tracheophyta</taxon>
        <taxon>Spermatophyta</taxon>
        <taxon>Magnoliopsida</taxon>
        <taxon>Liliopsida</taxon>
        <taxon>Acoraceae</taxon>
        <taxon>Acorus</taxon>
    </lineage>
</organism>
<feature type="region of interest" description="Disordered" evidence="1">
    <location>
        <begin position="1"/>
        <end position="73"/>
    </location>
</feature>
<evidence type="ECO:0000313" key="3">
    <source>
        <dbReference type="EMBL" id="KAK1302106.1"/>
    </source>
</evidence>
<dbReference type="Proteomes" id="UP001180020">
    <property type="component" value="Unassembled WGS sequence"/>
</dbReference>
<sequence>MTKAHTLPKACGVKVHHKPHCGAPTPAPALAPAPEPPKPPTPSPSPSPSPDAPVTPSSQPPAPSPTQTTSGAPVVKISSTVALLGLMVSAFAYFF</sequence>
<evidence type="ECO:0000313" key="4">
    <source>
        <dbReference type="Proteomes" id="UP001180020"/>
    </source>
</evidence>
<accession>A0AAV9DKC6</accession>
<proteinExistence type="predicted"/>